<dbReference type="AlphaFoldDB" id="A0A1M6U5G3"/>
<reference evidence="2" key="1">
    <citation type="submission" date="2016-11" db="EMBL/GenBank/DDBJ databases">
        <authorList>
            <person name="Varghese N."/>
            <person name="Submissions S."/>
        </authorList>
    </citation>
    <scope>NUCLEOTIDE SEQUENCE [LARGE SCALE GENOMIC DNA]</scope>
    <source>
        <strain evidence="2">DSM 16478</strain>
    </source>
</reference>
<dbReference type="EMBL" id="FQZX01000003">
    <property type="protein sequence ID" value="SHK64328.1"/>
    <property type="molecule type" value="Genomic_DNA"/>
</dbReference>
<dbReference type="Proteomes" id="UP000184314">
    <property type="component" value="Unassembled WGS sequence"/>
</dbReference>
<dbReference type="STRING" id="228958.SAMN04488007_3490"/>
<dbReference type="OrthoDB" id="2781056at2"/>
<keyword evidence="2" id="KW-1185">Reference proteome</keyword>
<dbReference type="Pfam" id="PF13148">
    <property type="entry name" value="DUF3987"/>
    <property type="match status" value="1"/>
</dbReference>
<name>A0A1M6U5G3_9FLAO</name>
<evidence type="ECO:0000313" key="2">
    <source>
        <dbReference type="Proteomes" id="UP000184314"/>
    </source>
</evidence>
<dbReference type="InterPro" id="IPR025048">
    <property type="entry name" value="DUF3987"/>
</dbReference>
<sequence length="475" mass="55299">MLYYFITIEALTSNRIGQIYDFIKYTMTTNEILGSVSLADLEMDFLKNTEDNENIFPFDIFPNAIQEIILEANNKFQFSIDYLGSGILSAASTAIGLKYRLSVKEDWNEKCNLFMVIVGRPGDSKSHALKFCFNPIHKKDSEYYIEYQELLDDFEKNNTSKEDNKSLKKPLLKKNLISDFTPEALLYILQNNPNGICIYVDELSGWLKNFNRYNNSGEAETYLSMWSGSPIFLDRASGKSMRIDEPFIGVIGSTQISVLKEFAREGRNSNGFMDRLLFVYPTNPKTIKWNINKVDKRLLNNYNNIITSLLDLDNKKELLPIEQNAKEYLFNWQNDRPEDFLFDYERSIEIKLQQYVLRFSLIIQLLCYACKEGDRIQIELNAIKAGIKLFEYYKVNAIRVRVQTSTKNYLESLTELQRNIYAELDKEFTTAEGLKTACKTGKNGKPRISDRQFKTYLNDRKLFKRVSRGNYKKVL</sequence>
<evidence type="ECO:0008006" key="3">
    <source>
        <dbReference type="Google" id="ProtNLM"/>
    </source>
</evidence>
<accession>A0A1M6U5G3</accession>
<evidence type="ECO:0000313" key="1">
    <source>
        <dbReference type="EMBL" id="SHK64328.1"/>
    </source>
</evidence>
<protein>
    <recommendedName>
        <fullName evidence="3">DUF3987 domain-containing protein</fullName>
    </recommendedName>
</protein>
<organism evidence="1 2">
    <name type="scientific">Maribacter aquivivus</name>
    <dbReference type="NCBI Taxonomy" id="228958"/>
    <lineage>
        <taxon>Bacteria</taxon>
        <taxon>Pseudomonadati</taxon>
        <taxon>Bacteroidota</taxon>
        <taxon>Flavobacteriia</taxon>
        <taxon>Flavobacteriales</taxon>
        <taxon>Flavobacteriaceae</taxon>
        <taxon>Maribacter</taxon>
    </lineage>
</organism>
<proteinExistence type="predicted"/>
<gene>
    <name evidence="1" type="ORF">SAMN04488007_3490</name>
</gene>